<protein>
    <submittedName>
        <fullName evidence="1">Uncharacterized protein</fullName>
    </submittedName>
</protein>
<name>A0AAY5EN03_ELEEL</name>
<keyword evidence="2" id="KW-1185">Reference proteome</keyword>
<dbReference type="GeneTree" id="ENSGT00970000196767"/>
<evidence type="ECO:0000313" key="1">
    <source>
        <dbReference type="Ensembl" id="ENSEEEP00000057777.1"/>
    </source>
</evidence>
<dbReference type="Ensembl" id="ENSEEET00000048391.2">
    <property type="protein sequence ID" value="ENSEEEP00000057777.1"/>
    <property type="gene ID" value="ENSEEEG00000022529.2"/>
</dbReference>
<evidence type="ECO:0000313" key="2">
    <source>
        <dbReference type="Proteomes" id="UP000314983"/>
    </source>
</evidence>
<accession>A0AAY5EN03</accession>
<dbReference type="AlphaFoldDB" id="A0AAY5EN03"/>
<reference evidence="1 2" key="1">
    <citation type="submission" date="2020-05" db="EMBL/GenBank/DDBJ databases">
        <title>Electrophorus electricus (electric eel) genome, fEleEle1, primary haplotype.</title>
        <authorList>
            <person name="Myers G."/>
            <person name="Meyer A."/>
            <person name="Fedrigo O."/>
            <person name="Formenti G."/>
            <person name="Rhie A."/>
            <person name="Tracey A."/>
            <person name="Sims Y."/>
            <person name="Jarvis E.D."/>
        </authorList>
    </citation>
    <scope>NUCLEOTIDE SEQUENCE [LARGE SCALE GENOMIC DNA]</scope>
</reference>
<organism evidence="1 2">
    <name type="scientific">Electrophorus electricus</name>
    <name type="common">Electric eel</name>
    <name type="synonym">Gymnotus electricus</name>
    <dbReference type="NCBI Taxonomy" id="8005"/>
    <lineage>
        <taxon>Eukaryota</taxon>
        <taxon>Metazoa</taxon>
        <taxon>Chordata</taxon>
        <taxon>Craniata</taxon>
        <taxon>Vertebrata</taxon>
        <taxon>Euteleostomi</taxon>
        <taxon>Actinopterygii</taxon>
        <taxon>Neopterygii</taxon>
        <taxon>Teleostei</taxon>
        <taxon>Ostariophysi</taxon>
        <taxon>Gymnotiformes</taxon>
        <taxon>Gymnotoidei</taxon>
        <taxon>Gymnotidae</taxon>
        <taxon>Electrophorus</taxon>
    </lineage>
</organism>
<reference evidence="1" key="3">
    <citation type="submission" date="2025-09" db="UniProtKB">
        <authorList>
            <consortium name="Ensembl"/>
        </authorList>
    </citation>
    <scope>IDENTIFICATION</scope>
</reference>
<reference evidence="1" key="2">
    <citation type="submission" date="2025-08" db="UniProtKB">
        <authorList>
            <consortium name="Ensembl"/>
        </authorList>
    </citation>
    <scope>IDENTIFICATION</scope>
</reference>
<dbReference type="Proteomes" id="UP000314983">
    <property type="component" value="Chromosome 12"/>
</dbReference>
<proteinExistence type="predicted"/>
<sequence length="77" mass="8451">MNAGGTRPLLIGITPLTCPECEGFIHAKVTFVFSQFIEKARGWGAALITNASPLMNNYVGFIAELKHLMRDPWGWGS</sequence>